<feature type="transmembrane region" description="Helical" evidence="2">
    <location>
        <begin position="51"/>
        <end position="76"/>
    </location>
</feature>
<gene>
    <name evidence="4" type="ORF">L4923_24130</name>
</gene>
<evidence type="ECO:0000313" key="5">
    <source>
        <dbReference type="Proteomes" id="UP001201701"/>
    </source>
</evidence>
<evidence type="ECO:0000259" key="3">
    <source>
        <dbReference type="Pfam" id="PF10908"/>
    </source>
</evidence>
<sequence>MTGIPASEWVRRFPRIAPIEGSSVGMAFVREKLRGDSPSGLKTMLARSARMAGWVTIPTVGAVLALWSLATVAGAYSTATSIRANAHFLPARVNVAKVDAQSMEAASKLKQALVAHEWAKRRQQAAAAEAADKSERLTAAEVQQPSPLDERFAHAFATPDADRFGPDLAEPERAARVALALSAPSTMKLGFADTAPSSGSAVREVLVASLVLPDQEDDTDDEEQIALADTGEVIEGSDFAAVPENVPLPAYRPRAEEGTKPETRRRAEAEPENDDQPVRKPAKRLGQPSQPILAYARPDNPSERGGLGTVFRNLFSSPGGSGVRAGGGTAVYDINAATVTMPDGTKLEAHSGIGAMADDARYVNQKMRGPTPPDTYKLSMRESLFHGVEAIRLTPVSGKVKHGRNGLLAHSYLLRGGRAESHGCVAFKDYKRFLTAFKQGKIKHLVVVGGSGGGARPKATTVADNGRGA</sequence>
<dbReference type="InterPro" id="IPR021225">
    <property type="entry name" value="Tlde1_dom"/>
</dbReference>
<feature type="domain" description="Tlde1" evidence="3">
    <location>
        <begin position="346"/>
        <end position="449"/>
    </location>
</feature>
<organism evidence="4 5">
    <name type="scientific">Mesorhizobium retamae</name>
    <dbReference type="NCBI Taxonomy" id="2912854"/>
    <lineage>
        <taxon>Bacteria</taxon>
        <taxon>Pseudomonadati</taxon>
        <taxon>Pseudomonadota</taxon>
        <taxon>Alphaproteobacteria</taxon>
        <taxon>Hyphomicrobiales</taxon>
        <taxon>Phyllobacteriaceae</taxon>
        <taxon>Mesorhizobium</taxon>
    </lineage>
</organism>
<dbReference type="Proteomes" id="UP001201701">
    <property type="component" value="Unassembled WGS sequence"/>
</dbReference>
<evidence type="ECO:0000256" key="2">
    <source>
        <dbReference type="SAM" id="Phobius"/>
    </source>
</evidence>
<keyword evidence="2" id="KW-1133">Transmembrane helix</keyword>
<keyword evidence="2" id="KW-0472">Membrane</keyword>
<keyword evidence="5" id="KW-1185">Reference proteome</keyword>
<feature type="compositionally biased region" description="Basic and acidic residues" evidence="1">
    <location>
        <begin position="253"/>
        <end position="269"/>
    </location>
</feature>
<proteinExistence type="predicted"/>
<dbReference type="EMBL" id="JAKREW010000034">
    <property type="protein sequence ID" value="MCG7508134.1"/>
    <property type="molecule type" value="Genomic_DNA"/>
</dbReference>
<accession>A0ABS9QL12</accession>
<evidence type="ECO:0000256" key="1">
    <source>
        <dbReference type="SAM" id="MobiDB-lite"/>
    </source>
</evidence>
<name>A0ABS9QL12_9HYPH</name>
<comment type="caution">
    <text evidence="4">The sequence shown here is derived from an EMBL/GenBank/DDBJ whole genome shotgun (WGS) entry which is preliminary data.</text>
</comment>
<dbReference type="RefSeq" id="WP_239369652.1">
    <property type="nucleotide sequence ID" value="NZ_JAKREW010000034.1"/>
</dbReference>
<dbReference type="Pfam" id="PF10908">
    <property type="entry name" value="Tlde1_dom"/>
    <property type="match status" value="1"/>
</dbReference>
<feature type="region of interest" description="Disordered" evidence="1">
    <location>
        <begin position="244"/>
        <end position="289"/>
    </location>
</feature>
<keyword evidence="2" id="KW-0812">Transmembrane</keyword>
<protein>
    <submittedName>
        <fullName evidence="4">DUF2778 domain-containing protein</fullName>
    </submittedName>
</protein>
<evidence type="ECO:0000313" key="4">
    <source>
        <dbReference type="EMBL" id="MCG7508134.1"/>
    </source>
</evidence>
<reference evidence="4 5" key="1">
    <citation type="submission" date="2022-02" db="EMBL/GenBank/DDBJ databases">
        <title>Draft genome sequence of Mezorhizobium retamae strain IRAMC:0171 isolated from Retama raetam nodules.</title>
        <authorList>
            <person name="Bengaied R."/>
            <person name="Sbissi I."/>
            <person name="Huber K."/>
            <person name="Ghodbane F."/>
            <person name="Nouioui I."/>
            <person name="Tarhouni M."/>
            <person name="Gtari M."/>
        </authorList>
    </citation>
    <scope>NUCLEOTIDE SEQUENCE [LARGE SCALE GENOMIC DNA]</scope>
    <source>
        <strain evidence="4 5">IRAMC:0171</strain>
    </source>
</reference>